<dbReference type="EMBL" id="LR026989">
    <property type="protein sequence ID" value="VDB88107.1"/>
    <property type="molecule type" value="Genomic_DNA"/>
</dbReference>
<name>A0A9X9MI14_BLUGR</name>
<dbReference type="Proteomes" id="UP000324639">
    <property type="component" value="Chromosome Bgt_-06"/>
</dbReference>
<organism evidence="2 3">
    <name type="scientific">Blumeria graminis f. sp. tritici</name>
    <dbReference type="NCBI Taxonomy" id="62690"/>
    <lineage>
        <taxon>Eukaryota</taxon>
        <taxon>Fungi</taxon>
        <taxon>Dikarya</taxon>
        <taxon>Ascomycota</taxon>
        <taxon>Pezizomycotina</taxon>
        <taxon>Leotiomycetes</taxon>
        <taxon>Erysiphales</taxon>
        <taxon>Erysiphaceae</taxon>
        <taxon>Blumeria</taxon>
    </lineage>
</organism>
<reference evidence="2 3" key="1">
    <citation type="submission" date="2018-08" db="EMBL/GenBank/DDBJ databases">
        <authorList>
            <person name="Muller C M."/>
        </authorList>
    </citation>
    <scope>NUCLEOTIDE SEQUENCE [LARGE SCALE GENOMIC DNA]</scope>
</reference>
<evidence type="ECO:0000313" key="3">
    <source>
        <dbReference type="Proteomes" id="UP000324639"/>
    </source>
</evidence>
<sequence>MFMSDEELGLDTTISRKDGLSFITTREGNEPVDNEIMIIPEPIYRPETIVSQANLYCRTKHDIFIIKFSWGQMQNDPKLDI</sequence>
<keyword evidence="3" id="KW-1185">Reference proteome</keyword>
<protein>
    <submittedName>
        <fullName evidence="2">Bgt-50624</fullName>
    </submittedName>
</protein>
<evidence type="ECO:0000259" key="1">
    <source>
        <dbReference type="Pfam" id="PF17667"/>
    </source>
</evidence>
<dbReference type="AlphaFoldDB" id="A0A9X9MI14"/>
<evidence type="ECO:0000313" key="2">
    <source>
        <dbReference type="EMBL" id="VDB88107.1"/>
    </source>
</evidence>
<feature type="domain" description="Fungal-type protein kinase" evidence="1">
    <location>
        <begin position="1"/>
        <end position="77"/>
    </location>
</feature>
<accession>A0A9X9MI14</accession>
<dbReference type="InterPro" id="IPR040976">
    <property type="entry name" value="Pkinase_fungal"/>
</dbReference>
<dbReference type="Pfam" id="PF17667">
    <property type="entry name" value="Pkinase_fungal"/>
    <property type="match status" value="1"/>
</dbReference>
<proteinExistence type="predicted"/>
<gene>
    <name evidence="2" type="ORF">BGT96224V316_LOCUS4349</name>
</gene>